<dbReference type="GO" id="GO:0006511">
    <property type="term" value="P:ubiquitin-dependent protein catabolic process"/>
    <property type="evidence" value="ECO:0007669"/>
    <property type="project" value="TreeGrafter"/>
</dbReference>
<comment type="caution">
    <text evidence="6">The sequence shown here is derived from an EMBL/GenBank/DDBJ whole genome shotgun (WGS) entry which is preliminary data.</text>
</comment>
<dbReference type="PANTHER" id="PTHR47094:SF1">
    <property type="entry name" value="RING-TYPE E3 UBIQUITIN TRANSFERASE"/>
    <property type="match status" value="1"/>
</dbReference>
<dbReference type="Proteomes" id="UP000287651">
    <property type="component" value="Unassembled WGS sequence"/>
</dbReference>
<dbReference type="GO" id="GO:0061630">
    <property type="term" value="F:ubiquitin protein ligase activity"/>
    <property type="evidence" value="ECO:0007669"/>
    <property type="project" value="InterPro"/>
</dbReference>
<dbReference type="AlphaFoldDB" id="A0A426YB55"/>
<dbReference type="InterPro" id="IPR013083">
    <property type="entry name" value="Znf_RING/FYVE/PHD"/>
</dbReference>
<dbReference type="GO" id="GO:0033768">
    <property type="term" value="C:SUMO-targeted ubiquitin ligase complex"/>
    <property type="evidence" value="ECO:0007669"/>
    <property type="project" value="TreeGrafter"/>
</dbReference>
<evidence type="ECO:0000313" key="7">
    <source>
        <dbReference type="Proteomes" id="UP000287651"/>
    </source>
</evidence>
<evidence type="ECO:0000259" key="5">
    <source>
        <dbReference type="PROSITE" id="PS50089"/>
    </source>
</evidence>
<dbReference type="GO" id="GO:0008270">
    <property type="term" value="F:zinc ion binding"/>
    <property type="evidence" value="ECO:0007669"/>
    <property type="project" value="UniProtKB-KW"/>
</dbReference>
<dbReference type="PROSITE" id="PS50089">
    <property type="entry name" value="ZF_RING_2"/>
    <property type="match status" value="1"/>
</dbReference>
<evidence type="ECO:0000256" key="3">
    <source>
        <dbReference type="ARBA" id="ARBA00022833"/>
    </source>
</evidence>
<dbReference type="EMBL" id="AMZH03013617">
    <property type="protein sequence ID" value="RRT48965.1"/>
    <property type="molecule type" value="Genomic_DNA"/>
</dbReference>
<dbReference type="SUPFAM" id="SSF57850">
    <property type="entry name" value="RING/U-box"/>
    <property type="match status" value="1"/>
</dbReference>
<reference evidence="6 7" key="1">
    <citation type="journal article" date="2014" name="Agronomy (Basel)">
        <title>A Draft Genome Sequence for Ensete ventricosum, the Drought-Tolerant Tree Against Hunger.</title>
        <authorList>
            <person name="Harrison J."/>
            <person name="Moore K.A."/>
            <person name="Paszkiewicz K."/>
            <person name="Jones T."/>
            <person name="Grant M."/>
            <person name="Ambacheew D."/>
            <person name="Muzemil S."/>
            <person name="Studholme D.J."/>
        </authorList>
    </citation>
    <scope>NUCLEOTIDE SEQUENCE [LARGE SCALE GENOMIC DNA]</scope>
</reference>
<dbReference type="Gene3D" id="3.30.40.10">
    <property type="entry name" value="Zinc/RING finger domain, C3HC4 (zinc finger)"/>
    <property type="match status" value="1"/>
</dbReference>
<dbReference type="GO" id="GO:0032183">
    <property type="term" value="F:SUMO binding"/>
    <property type="evidence" value="ECO:0007669"/>
    <property type="project" value="TreeGrafter"/>
</dbReference>
<keyword evidence="1" id="KW-0479">Metal-binding</keyword>
<gene>
    <name evidence="6" type="ORF">B296_00022468</name>
</gene>
<protein>
    <recommendedName>
        <fullName evidence="5">RING-type domain-containing protein</fullName>
    </recommendedName>
</protein>
<name>A0A426YB55_ENSVE</name>
<dbReference type="GO" id="GO:0140082">
    <property type="term" value="F:SUMO-ubiquitin ligase activity"/>
    <property type="evidence" value="ECO:0007669"/>
    <property type="project" value="TreeGrafter"/>
</dbReference>
<evidence type="ECO:0000256" key="4">
    <source>
        <dbReference type="PROSITE-ProRule" id="PRU00175"/>
    </source>
</evidence>
<evidence type="ECO:0000313" key="6">
    <source>
        <dbReference type="EMBL" id="RRT48965.1"/>
    </source>
</evidence>
<organism evidence="6 7">
    <name type="scientific">Ensete ventricosum</name>
    <name type="common">Abyssinian banana</name>
    <name type="synonym">Musa ensete</name>
    <dbReference type="NCBI Taxonomy" id="4639"/>
    <lineage>
        <taxon>Eukaryota</taxon>
        <taxon>Viridiplantae</taxon>
        <taxon>Streptophyta</taxon>
        <taxon>Embryophyta</taxon>
        <taxon>Tracheophyta</taxon>
        <taxon>Spermatophyta</taxon>
        <taxon>Magnoliopsida</taxon>
        <taxon>Liliopsida</taxon>
        <taxon>Zingiberales</taxon>
        <taxon>Musaceae</taxon>
        <taxon>Ensete</taxon>
    </lineage>
</organism>
<accession>A0A426YB55</accession>
<keyword evidence="2 4" id="KW-0863">Zinc-finger</keyword>
<evidence type="ECO:0000256" key="1">
    <source>
        <dbReference type="ARBA" id="ARBA00022723"/>
    </source>
</evidence>
<keyword evidence="3" id="KW-0862">Zinc</keyword>
<dbReference type="InterPro" id="IPR017907">
    <property type="entry name" value="Znf_RING_CS"/>
</dbReference>
<dbReference type="PANTHER" id="PTHR47094">
    <property type="entry name" value="ELFLESS, ISOFORM B"/>
    <property type="match status" value="1"/>
</dbReference>
<dbReference type="SMART" id="SM00184">
    <property type="entry name" value="RING"/>
    <property type="match status" value="1"/>
</dbReference>
<feature type="domain" description="RING-type" evidence="5">
    <location>
        <begin position="86"/>
        <end position="124"/>
    </location>
</feature>
<dbReference type="InterPro" id="IPR001841">
    <property type="entry name" value="Znf_RING"/>
</dbReference>
<sequence length="142" mass="15963">ARNHSRRNQPVTVVLDEDLDTSSSISEGSATILYLNDHNKHERSSRNMSVINCELYPALEEEYNLKQGKSVKETRPELPKEPAFVCSICMDTLAEPSSTICGHIFCSSCIKASVKSHKKCPTCQRKLSMSNFHRVYLPTTTD</sequence>
<dbReference type="Pfam" id="PF13923">
    <property type="entry name" value="zf-C3HC4_2"/>
    <property type="match status" value="1"/>
</dbReference>
<evidence type="ECO:0000256" key="2">
    <source>
        <dbReference type="ARBA" id="ARBA00022771"/>
    </source>
</evidence>
<feature type="non-terminal residue" evidence="6">
    <location>
        <position position="1"/>
    </location>
</feature>
<dbReference type="PROSITE" id="PS00518">
    <property type="entry name" value="ZF_RING_1"/>
    <property type="match status" value="1"/>
</dbReference>
<dbReference type="InterPro" id="IPR049627">
    <property type="entry name" value="SLX8"/>
</dbReference>
<proteinExistence type="predicted"/>